<dbReference type="InterPro" id="IPR027417">
    <property type="entry name" value="P-loop_NTPase"/>
</dbReference>
<evidence type="ECO:0000313" key="8">
    <source>
        <dbReference type="Proteomes" id="UP000748756"/>
    </source>
</evidence>
<dbReference type="SUPFAM" id="SSF50978">
    <property type="entry name" value="WD40 repeat-like"/>
    <property type="match status" value="3"/>
</dbReference>
<dbReference type="PROSITE" id="PS00678">
    <property type="entry name" value="WD_REPEATS_1"/>
    <property type="match status" value="1"/>
</dbReference>
<dbReference type="InterPro" id="IPR050349">
    <property type="entry name" value="WD_LIS1/nudF_dynein_reg"/>
</dbReference>
<keyword evidence="8" id="KW-1185">Reference proteome</keyword>
<feature type="repeat" description="WD" evidence="3">
    <location>
        <begin position="1156"/>
        <end position="1197"/>
    </location>
</feature>
<dbReference type="Pfam" id="PF00805">
    <property type="entry name" value="Pentapeptide"/>
    <property type="match status" value="1"/>
</dbReference>
<dbReference type="InterPro" id="IPR015943">
    <property type="entry name" value="WD40/YVTN_repeat-like_dom_sf"/>
</dbReference>
<feature type="repeat" description="WD" evidence="3">
    <location>
        <begin position="1198"/>
        <end position="1238"/>
    </location>
</feature>
<evidence type="ECO:0000313" key="7">
    <source>
        <dbReference type="EMBL" id="KAF9142515.1"/>
    </source>
</evidence>
<name>A0A9P5RR37_9FUNG</name>
<dbReference type="InterPro" id="IPR056251">
    <property type="entry name" value="Arm_rpt_dom"/>
</dbReference>
<evidence type="ECO:0000259" key="5">
    <source>
        <dbReference type="Pfam" id="PF05729"/>
    </source>
</evidence>
<comment type="caution">
    <text evidence="7">The sequence shown here is derived from an EMBL/GenBank/DDBJ whole genome shotgun (WGS) entry which is preliminary data.</text>
</comment>
<dbReference type="SUPFAM" id="SSF141571">
    <property type="entry name" value="Pentapeptide repeat-like"/>
    <property type="match status" value="1"/>
</dbReference>
<dbReference type="Gene3D" id="3.40.50.300">
    <property type="entry name" value="P-loop containing nucleotide triphosphate hydrolases"/>
    <property type="match status" value="1"/>
</dbReference>
<feature type="region of interest" description="Disordered" evidence="4">
    <location>
        <begin position="1"/>
        <end position="25"/>
    </location>
</feature>
<feature type="repeat" description="WD" evidence="3">
    <location>
        <begin position="1535"/>
        <end position="1571"/>
    </location>
</feature>
<dbReference type="PROSITE" id="PS50294">
    <property type="entry name" value="WD_REPEATS_REGION"/>
    <property type="match status" value="5"/>
</dbReference>
<dbReference type="Proteomes" id="UP000748756">
    <property type="component" value="Unassembled WGS sequence"/>
</dbReference>
<dbReference type="InterPro" id="IPR001680">
    <property type="entry name" value="WD40_rpt"/>
</dbReference>
<dbReference type="Gene3D" id="2.130.10.10">
    <property type="entry name" value="YVTN repeat-like/Quinoprotein amine dehydrogenase"/>
    <property type="match status" value="4"/>
</dbReference>
<dbReference type="InterPro" id="IPR019775">
    <property type="entry name" value="WD40_repeat_CS"/>
</dbReference>
<dbReference type="InterPro" id="IPR036322">
    <property type="entry name" value="WD40_repeat_dom_sf"/>
</dbReference>
<dbReference type="Gene3D" id="2.160.20.80">
    <property type="entry name" value="E3 ubiquitin-protein ligase SopA"/>
    <property type="match status" value="1"/>
</dbReference>
<dbReference type="SMART" id="SM00320">
    <property type="entry name" value="WD40"/>
    <property type="match status" value="14"/>
</dbReference>
<evidence type="ECO:0000256" key="4">
    <source>
        <dbReference type="SAM" id="MobiDB-lite"/>
    </source>
</evidence>
<feature type="repeat" description="WD" evidence="3">
    <location>
        <begin position="1451"/>
        <end position="1492"/>
    </location>
</feature>
<accession>A0A9P5RR37</accession>
<evidence type="ECO:0008006" key="9">
    <source>
        <dbReference type="Google" id="ProtNLM"/>
    </source>
</evidence>
<dbReference type="InterPro" id="IPR001646">
    <property type="entry name" value="5peptide_repeat"/>
</dbReference>
<reference evidence="7" key="1">
    <citation type="journal article" date="2020" name="Fungal Divers.">
        <title>Resolving the Mortierellaceae phylogeny through synthesis of multi-gene phylogenetics and phylogenomics.</title>
        <authorList>
            <person name="Vandepol N."/>
            <person name="Liber J."/>
            <person name="Desiro A."/>
            <person name="Na H."/>
            <person name="Kennedy M."/>
            <person name="Barry K."/>
            <person name="Grigoriev I.V."/>
            <person name="Miller A.N."/>
            <person name="O'Donnell K."/>
            <person name="Stajich J.E."/>
            <person name="Bonito G."/>
        </authorList>
    </citation>
    <scope>NUCLEOTIDE SEQUENCE</scope>
    <source>
        <strain evidence="7">NRRL 6426</strain>
    </source>
</reference>
<dbReference type="CDD" id="cd00200">
    <property type="entry name" value="WD40"/>
    <property type="match status" value="1"/>
</dbReference>
<dbReference type="EMBL" id="JAAAUQ010001133">
    <property type="protein sequence ID" value="KAF9142515.1"/>
    <property type="molecule type" value="Genomic_DNA"/>
</dbReference>
<evidence type="ECO:0000259" key="6">
    <source>
        <dbReference type="Pfam" id="PF23948"/>
    </source>
</evidence>
<feature type="compositionally biased region" description="Basic and acidic residues" evidence="4">
    <location>
        <begin position="7"/>
        <end position="18"/>
    </location>
</feature>
<dbReference type="InterPro" id="IPR025662">
    <property type="entry name" value="Sigma_54_int_dom_ATP-bd_1"/>
</dbReference>
<gene>
    <name evidence="7" type="ORF">BG015_000800</name>
</gene>
<dbReference type="PROSITE" id="PS00675">
    <property type="entry name" value="SIGMA54_INTERACT_1"/>
    <property type="match status" value="1"/>
</dbReference>
<feature type="repeat" description="WD" evidence="3">
    <location>
        <begin position="1366"/>
        <end position="1402"/>
    </location>
</feature>
<protein>
    <recommendedName>
        <fullName evidence="9">WD40 repeat-like protein</fullName>
    </recommendedName>
</protein>
<evidence type="ECO:0000256" key="1">
    <source>
        <dbReference type="ARBA" id="ARBA00022574"/>
    </source>
</evidence>
<dbReference type="Pfam" id="PF05729">
    <property type="entry name" value="NACHT"/>
    <property type="match status" value="1"/>
</dbReference>
<keyword evidence="2" id="KW-0677">Repeat</keyword>
<dbReference type="SUPFAM" id="SSF48371">
    <property type="entry name" value="ARM repeat"/>
    <property type="match status" value="1"/>
</dbReference>
<keyword evidence="1 3" id="KW-0853">WD repeat</keyword>
<feature type="repeat" description="WD" evidence="3">
    <location>
        <begin position="1324"/>
        <end position="1365"/>
    </location>
</feature>
<feature type="repeat" description="WD" evidence="3">
    <location>
        <begin position="1675"/>
        <end position="1716"/>
    </location>
</feature>
<dbReference type="PANTHER" id="PTHR44129">
    <property type="entry name" value="WD REPEAT-CONTAINING PROTEIN POP1"/>
    <property type="match status" value="1"/>
</dbReference>
<dbReference type="PROSITE" id="PS50082">
    <property type="entry name" value="WD_REPEATS_2"/>
    <property type="match status" value="10"/>
</dbReference>
<feature type="repeat" description="WD" evidence="3">
    <location>
        <begin position="1280"/>
        <end position="1312"/>
    </location>
</feature>
<evidence type="ECO:0000256" key="3">
    <source>
        <dbReference type="PROSITE-ProRule" id="PRU00221"/>
    </source>
</evidence>
<organism evidence="7 8">
    <name type="scientific">Linnemannia schmuckeri</name>
    <dbReference type="NCBI Taxonomy" id="64567"/>
    <lineage>
        <taxon>Eukaryota</taxon>
        <taxon>Fungi</taxon>
        <taxon>Fungi incertae sedis</taxon>
        <taxon>Mucoromycota</taxon>
        <taxon>Mortierellomycotina</taxon>
        <taxon>Mortierellomycetes</taxon>
        <taxon>Mortierellales</taxon>
        <taxon>Mortierellaceae</taxon>
        <taxon>Linnemannia</taxon>
    </lineage>
</organism>
<dbReference type="OrthoDB" id="538223at2759"/>
<dbReference type="InterPro" id="IPR020472">
    <property type="entry name" value="WD40_PAC1"/>
</dbReference>
<feature type="repeat" description="WD" evidence="3">
    <location>
        <begin position="1493"/>
        <end position="1534"/>
    </location>
</feature>
<dbReference type="InterPro" id="IPR007111">
    <property type="entry name" value="NACHT_NTPase"/>
</dbReference>
<feature type="region of interest" description="Disordered" evidence="4">
    <location>
        <begin position="132"/>
        <end position="152"/>
    </location>
</feature>
<proteinExistence type="predicted"/>
<feature type="repeat" description="WD" evidence="3">
    <location>
        <begin position="1114"/>
        <end position="1155"/>
    </location>
</feature>
<sequence length="1762" mass="196486">MNNHPLDQLDTHVPDKDSTNTAQPIRKGGIFHGFFSVSKSKAKVKAKSPTQSLKSEVHSQQSIQSSVASQITGDQNKPLPMAPTMGEILPDIFPKNVAKPAIKTALPGPERIERTDQLLYCNMLLLQDSVATSSSMTDEENATDDSINTSQEPTLNKAEQEWLKKIEKDPVKQDHIQWLVTRMVEAFIKDSNKDSIKIAEIVALAPVLRKEPYRKLLSTIITEFDESRILDINLLHGLVHLIQSASPKFLVSDDLIKILSMLRTRLQGTHQQSSEHSYHVALAVSRVLDVMADHKVQDLDRVLEHEPLSVVLSGLKNSSDPYLMYQACYAFQALQYVPDDETALQSVLRHSAGVVDSLVKVTSVLNLDLGSVLEGLEKLHGVVTSAIATAVTVYEGVGSLVESGQGVFESLKEGLGSGQRKSWYPAIRAAHAFVQAGQVKDLKQLIFDAPCRCDALFQWGICQLLGEIAVDSVWSIAARQQAIDLVGHLYRNDQDWGRDESFKTWMMSIVDNLGSTSDQAVSKHAIALLQELNLDNTPKTQHPYPLRSRLPIPDSFPILTKAQKIPYMEYELYKLQLQRLKEEQQQTVYISPMAKPSLRATDDELFPLMENVQDFLASDRQVMLILGDSGAGKSTFNRRLERQLWTGYKRGGPIPLFINLSDIDEPKHGMVRKQLQFHNFNEDQIQELKLHRQLVLICDGYDESQQQINLHKANFLNQPGQWNTKMVITCRTQYLGPVYRDRFQPQPFDRYNTNVRQDLFQEAVIAPFSNKQIKGYVDQYVQNNSAQPLSGQSDVWPSEEYMDKLMAIPNLMDLVRNPFLLTLALDVLPTLVGSQQDVSSLRVTRVSLYDEFVEQWLNTNKLRLHSNTLRKDERDVLEELMDDGFIARAIDFQKRLADSIFKRQDGHPVVQYIHLRDVKTWKAEFFSMEPQIRLLRECCPFERAGNQFRFVHRSVLEYFLSCVVYRPGSQEDEFGPQCDSSPSPIQTFDIDGPLFTLDLLKEPSVIQFLCDRVQQHPDFKHRLRTVIEQSKTNTSAATAAANAISILVKAGVSFNGVDFRGIRTRGADLTGGQFDSAQLQDADLTGVNLSKAWIRQADFSGACMDRTQLGELPYLEESEKVYSCAFSPDGKFLAAGLDNGNISIYDTATWTRIHVFQGHKNRVTSLAYSSTGLQLISGSWDKTARLWNCKTGSTDFTLEGHTDGAEAVAFSPTCQQVASAGFKSVRLWDTRTGAAVFIITDDIDAVTSIIYSPDGNTIACTSRQGTIQLFDTLTGLPVLVSYDDDCLMCLTYSSDGRRIATGSYEGRLQLWEATATTLEPGRTWEAHTKDIASVAFSPDNRWIASSSKDRTVKLWDSRSGSLISSFVSHTDIVNCIRFSPPDGSYIASASDDKTLRLWKVSSLGSGFDSHDTPDPQFCVAYSPDGRHLISGGLTGPTRQLNADSGDIEFVFPAHLRNTRCIAFSPDGLQLAIGGAKEEVTLWSVESCATAYVLSGHEYGVYSVAFSPCGRWLASGDFDSAVRLWHTRSGTAGRVLYGHEGNIQSVTFSPDGHWITSACSEGKIRLWETSTGVLKADKLIESGQHKENVVAYRPGCPQVTSCHGDGAIRLWDDDQQLQDFRYILKQDQHIYKFAFSSYGQWVATAHNTCVRLWRLPSPDQDQQALPLQDQDCVSVIEGFTGAVRDVVWRPNKLEFATASHEGSIRAWRVEESSESGRVSVHLLWASGPAVLAVSGALLQDAAGLSPINRKLLEQRGATVSSAV</sequence>
<feature type="domain" description="Arm-like repeat" evidence="6">
    <location>
        <begin position="163"/>
        <end position="520"/>
    </location>
</feature>
<dbReference type="InterPro" id="IPR016024">
    <property type="entry name" value="ARM-type_fold"/>
</dbReference>
<evidence type="ECO:0000256" key="2">
    <source>
        <dbReference type="ARBA" id="ARBA00022737"/>
    </source>
</evidence>
<dbReference type="SUPFAM" id="SSF52540">
    <property type="entry name" value="P-loop containing nucleoside triphosphate hydrolases"/>
    <property type="match status" value="1"/>
</dbReference>
<feature type="domain" description="NACHT" evidence="5">
    <location>
        <begin position="622"/>
        <end position="783"/>
    </location>
</feature>
<dbReference type="Pfam" id="PF00400">
    <property type="entry name" value="WD40"/>
    <property type="match status" value="11"/>
</dbReference>
<dbReference type="PRINTS" id="PR00320">
    <property type="entry name" value="GPROTEINBRPT"/>
</dbReference>
<dbReference type="Pfam" id="PF23948">
    <property type="entry name" value="ARM_5"/>
    <property type="match status" value="1"/>
</dbReference>